<protein>
    <submittedName>
        <fullName evidence="3">Urease accessory protein</fullName>
    </submittedName>
</protein>
<dbReference type="AlphaFoldDB" id="A0A2U2N977"/>
<feature type="transmembrane region" description="Helical" evidence="1">
    <location>
        <begin position="172"/>
        <end position="192"/>
    </location>
</feature>
<keyword evidence="1" id="KW-0812">Transmembrane</keyword>
<evidence type="ECO:0000256" key="2">
    <source>
        <dbReference type="SAM" id="SignalP"/>
    </source>
</evidence>
<dbReference type="EMBL" id="QFFI01000001">
    <property type="protein sequence ID" value="PWG65716.1"/>
    <property type="molecule type" value="Genomic_DNA"/>
</dbReference>
<dbReference type="Proteomes" id="UP000245474">
    <property type="component" value="Unassembled WGS sequence"/>
</dbReference>
<evidence type="ECO:0000256" key="1">
    <source>
        <dbReference type="SAM" id="Phobius"/>
    </source>
</evidence>
<feature type="transmembrane region" description="Helical" evidence="1">
    <location>
        <begin position="141"/>
        <end position="160"/>
    </location>
</feature>
<feature type="chain" id="PRO_5015589445" evidence="2">
    <location>
        <begin position="22"/>
        <end position="193"/>
    </location>
</feature>
<name>A0A2U2N977_9GAMM</name>
<dbReference type="RefSeq" id="WP_109675011.1">
    <property type="nucleotide sequence ID" value="NZ_CP086615.1"/>
</dbReference>
<organism evidence="3 4">
    <name type="scientific">Sediminicurvatus halobius</name>
    <dbReference type="NCBI Taxonomy" id="2182432"/>
    <lineage>
        <taxon>Bacteria</taxon>
        <taxon>Pseudomonadati</taxon>
        <taxon>Pseudomonadota</taxon>
        <taxon>Gammaproteobacteria</taxon>
        <taxon>Chromatiales</taxon>
        <taxon>Ectothiorhodospiraceae</taxon>
        <taxon>Sediminicurvatus</taxon>
    </lineage>
</organism>
<keyword evidence="4" id="KW-1185">Reference proteome</keyword>
<keyword evidence="1" id="KW-1133">Transmembrane helix</keyword>
<dbReference type="OrthoDB" id="9808192at2"/>
<keyword evidence="1" id="KW-0472">Membrane</keyword>
<evidence type="ECO:0000313" key="3">
    <source>
        <dbReference type="EMBL" id="PWG65716.1"/>
    </source>
</evidence>
<dbReference type="PIRSF" id="PIRSF016919">
    <property type="entry name" value="HupE_UreJ"/>
    <property type="match status" value="1"/>
</dbReference>
<reference evidence="3 4" key="1">
    <citation type="submission" date="2018-05" db="EMBL/GenBank/DDBJ databases">
        <title>Spiribacter halobius sp. nov., a moderately halophilic bacterium isolated from marine solar saltern.</title>
        <authorList>
            <person name="Zheng W.-S."/>
            <person name="Lu D.-C."/>
            <person name="Du Z.-J."/>
        </authorList>
    </citation>
    <scope>NUCLEOTIDE SEQUENCE [LARGE SCALE GENOMIC DNA]</scope>
    <source>
        <strain evidence="3 4">E85</strain>
    </source>
</reference>
<proteinExistence type="predicted"/>
<keyword evidence="2" id="KW-0732">Signal</keyword>
<feature type="transmembrane region" description="Helical" evidence="1">
    <location>
        <begin position="61"/>
        <end position="82"/>
    </location>
</feature>
<accession>A0A2U2N977</accession>
<evidence type="ECO:0000313" key="4">
    <source>
        <dbReference type="Proteomes" id="UP000245474"/>
    </source>
</evidence>
<gene>
    <name evidence="3" type="ORF">DEM34_00120</name>
</gene>
<dbReference type="Pfam" id="PF04955">
    <property type="entry name" value="HupE_UreJ"/>
    <property type="match status" value="1"/>
</dbReference>
<feature type="transmembrane region" description="Helical" evidence="1">
    <location>
        <begin position="31"/>
        <end position="54"/>
    </location>
</feature>
<feature type="transmembrane region" description="Helical" evidence="1">
    <location>
        <begin position="112"/>
        <end position="129"/>
    </location>
</feature>
<feature type="transmembrane region" description="Helical" evidence="1">
    <location>
        <begin position="88"/>
        <end position="105"/>
    </location>
</feature>
<feature type="signal peptide" evidence="2">
    <location>
        <begin position="1"/>
        <end position="21"/>
    </location>
</feature>
<dbReference type="InterPro" id="IPR007038">
    <property type="entry name" value="HupE_UreJ"/>
</dbReference>
<comment type="caution">
    <text evidence="3">The sequence shown here is derived from an EMBL/GenBank/DDBJ whole genome shotgun (WGS) entry which is preliminary data.</text>
</comment>
<sequence length="193" mass="18289">MPIRTPLLALAALALPGAALAHTGHDVGGFGYGFAHPLGGLDHLLAMLAVGLWAAQAGGRALWAVPASFLALMAAGGGLALAGVGLPAVELGVAGSVLAFGLLVACAARIPLGAGIALTGAFALFHGFAHGAEMAAGASAALYGGGFLAATALLHAAGMIAGQLGRYRLGAVLVRAGGAATAAAGATLLAGLG</sequence>